<dbReference type="Pfam" id="PF00041">
    <property type="entry name" value="fn3"/>
    <property type="match status" value="3"/>
</dbReference>
<evidence type="ECO:0000259" key="2">
    <source>
        <dbReference type="PROSITE" id="PS50853"/>
    </source>
</evidence>
<dbReference type="InterPro" id="IPR003961">
    <property type="entry name" value="FN3_dom"/>
</dbReference>
<dbReference type="PROSITE" id="PS50853">
    <property type="entry name" value="FN3"/>
    <property type="match status" value="4"/>
</dbReference>
<feature type="domain" description="Fibronectin type-III" evidence="2">
    <location>
        <begin position="253"/>
        <end position="344"/>
    </location>
</feature>
<gene>
    <name evidence="3" type="ORF">TCMB3V08_LOCUS10926</name>
</gene>
<name>A0A7R9JFJ2_TIMCA</name>
<dbReference type="SMART" id="SM00060">
    <property type="entry name" value="FN3"/>
    <property type="match status" value="4"/>
</dbReference>
<feature type="domain" description="Fibronectin type-III" evidence="2">
    <location>
        <begin position="155"/>
        <end position="251"/>
    </location>
</feature>
<feature type="domain" description="Fibronectin type-III" evidence="2">
    <location>
        <begin position="345"/>
        <end position="442"/>
    </location>
</feature>
<proteinExistence type="predicted"/>
<dbReference type="CDD" id="cd00063">
    <property type="entry name" value="FN3"/>
    <property type="match status" value="3"/>
</dbReference>
<dbReference type="EMBL" id="OE187487">
    <property type="protein sequence ID" value="CAD7578385.1"/>
    <property type="molecule type" value="Genomic_DNA"/>
</dbReference>
<dbReference type="PANTHER" id="PTHR46708">
    <property type="entry name" value="TENASCIN"/>
    <property type="match status" value="1"/>
</dbReference>
<organism evidence="3">
    <name type="scientific">Timema californicum</name>
    <name type="common">California timema</name>
    <name type="synonym">Walking stick</name>
    <dbReference type="NCBI Taxonomy" id="61474"/>
    <lineage>
        <taxon>Eukaryota</taxon>
        <taxon>Metazoa</taxon>
        <taxon>Ecdysozoa</taxon>
        <taxon>Arthropoda</taxon>
        <taxon>Hexapoda</taxon>
        <taxon>Insecta</taxon>
        <taxon>Pterygota</taxon>
        <taxon>Neoptera</taxon>
        <taxon>Polyneoptera</taxon>
        <taxon>Phasmatodea</taxon>
        <taxon>Timematodea</taxon>
        <taxon>Timematoidea</taxon>
        <taxon>Timematidae</taxon>
        <taxon>Timema</taxon>
    </lineage>
</organism>
<dbReference type="InterPro" id="IPR013783">
    <property type="entry name" value="Ig-like_fold"/>
</dbReference>
<sequence length="448" mass="48489">MSPNIWSIRVFTFAPVDIPEAPDKVSQLKVTSTSVSTISIEWRPPSNVDCLVAYRVCCSLANGDQSNCTTQTRHEHAATNITGLTPCTNFVVNVTTIGSSGNSSEAVNIDVSSGIIVNATVLRFQQDSPSVLGHNEHQGLLLEARAVILRKKTSFPEQVTGLETTGTSISTITIQWRTPSNTECLQGYLVCWSLVDGDENGCVTQTRHEHATRNLTGLTQCGRYSISVTVVSSSDDYSEATNLTAFSNPPLRRVSNVRASETSSTSFLLEWDFLTEDTECLEDYAVCWEITGTFLNNCSSHPLDLAPEMNFTGLENCAPYTFTVTARDETGESAANTIKATLPLTPGNVSSLETSSVGSSVITTWTPPSYRPQCVMQYEICWASSPGNQTCAIQENSVTTFEITELTPCSEYVVGVRALGQPDNSSRVNTTANTGEFDHLPGEVIAVV</sequence>
<keyword evidence="1" id="KW-0677">Repeat</keyword>
<dbReference type="AlphaFoldDB" id="A0A7R9JFJ2"/>
<dbReference type="InterPro" id="IPR036116">
    <property type="entry name" value="FN3_sf"/>
</dbReference>
<accession>A0A7R9JFJ2</accession>
<dbReference type="InterPro" id="IPR050991">
    <property type="entry name" value="ECM_Regulatory_Proteins"/>
</dbReference>
<dbReference type="SUPFAM" id="SSF49265">
    <property type="entry name" value="Fibronectin type III"/>
    <property type="match status" value="2"/>
</dbReference>
<reference evidence="3" key="1">
    <citation type="submission" date="2020-11" db="EMBL/GenBank/DDBJ databases">
        <authorList>
            <person name="Tran Van P."/>
        </authorList>
    </citation>
    <scope>NUCLEOTIDE SEQUENCE</scope>
</reference>
<dbReference type="Gene3D" id="2.60.40.10">
    <property type="entry name" value="Immunoglobulins"/>
    <property type="match status" value="4"/>
</dbReference>
<evidence type="ECO:0000313" key="3">
    <source>
        <dbReference type="EMBL" id="CAD7578385.1"/>
    </source>
</evidence>
<protein>
    <submittedName>
        <fullName evidence="3">(California timema) hypothetical protein</fullName>
    </submittedName>
</protein>
<dbReference type="PANTHER" id="PTHR46708:SF2">
    <property type="entry name" value="FIBRONECTIN TYPE-III DOMAIN-CONTAINING PROTEIN"/>
    <property type="match status" value="1"/>
</dbReference>
<feature type="domain" description="Fibronectin type-III" evidence="2">
    <location>
        <begin position="24"/>
        <end position="114"/>
    </location>
</feature>
<evidence type="ECO:0000256" key="1">
    <source>
        <dbReference type="ARBA" id="ARBA00022737"/>
    </source>
</evidence>